<keyword evidence="3" id="KW-0732">Signal</keyword>
<dbReference type="InterPro" id="IPR013128">
    <property type="entry name" value="Peptidase_C1A"/>
</dbReference>
<evidence type="ECO:0000256" key="6">
    <source>
        <dbReference type="ARBA" id="ARBA00023157"/>
    </source>
</evidence>
<dbReference type="InterPro" id="IPR038765">
    <property type="entry name" value="Papain-like_cys_pep_sf"/>
</dbReference>
<evidence type="ECO:0000256" key="1">
    <source>
        <dbReference type="ARBA" id="ARBA00008455"/>
    </source>
</evidence>
<reference evidence="8 9" key="1">
    <citation type="journal article" date="2019" name="Nat. Plants">
        <title>Stout camphor tree genome fills gaps in understanding of flowering plant genome evolution.</title>
        <authorList>
            <person name="Chaw S.M."/>
            <person name="Liu Y.C."/>
            <person name="Wu Y.W."/>
            <person name="Wang H.Y."/>
            <person name="Lin C.I."/>
            <person name="Wu C.S."/>
            <person name="Ke H.M."/>
            <person name="Chang L.Y."/>
            <person name="Hsu C.Y."/>
            <person name="Yang H.T."/>
            <person name="Sudianto E."/>
            <person name="Hsu M.H."/>
            <person name="Wu K.P."/>
            <person name="Wang L.N."/>
            <person name="Leebens-Mack J.H."/>
            <person name="Tsai I.J."/>
        </authorList>
    </citation>
    <scope>NUCLEOTIDE SEQUENCE [LARGE SCALE GENOMIC DNA]</scope>
    <source>
        <strain evidence="9">cv. Chaw 1501</strain>
        <tissue evidence="8">Young leaves</tissue>
    </source>
</reference>
<dbReference type="Pfam" id="PF00112">
    <property type="entry name" value="Peptidase_C1"/>
    <property type="match status" value="1"/>
</dbReference>
<protein>
    <submittedName>
        <fullName evidence="8">Cathepsin B</fullName>
    </submittedName>
</protein>
<dbReference type="GO" id="GO:0006508">
    <property type="term" value="P:proteolysis"/>
    <property type="evidence" value="ECO:0007669"/>
    <property type="project" value="UniProtKB-KW"/>
</dbReference>
<evidence type="ECO:0000256" key="2">
    <source>
        <dbReference type="ARBA" id="ARBA00022670"/>
    </source>
</evidence>
<dbReference type="PANTHER" id="PTHR12411">
    <property type="entry name" value="CYSTEINE PROTEASE FAMILY C1-RELATED"/>
    <property type="match status" value="1"/>
</dbReference>
<organism evidence="8 9">
    <name type="scientific">Cinnamomum micranthum f. kanehirae</name>
    <dbReference type="NCBI Taxonomy" id="337451"/>
    <lineage>
        <taxon>Eukaryota</taxon>
        <taxon>Viridiplantae</taxon>
        <taxon>Streptophyta</taxon>
        <taxon>Embryophyta</taxon>
        <taxon>Tracheophyta</taxon>
        <taxon>Spermatophyta</taxon>
        <taxon>Magnoliopsida</taxon>
        <taxon>Magnoliidae</taxon>
        <taxon>Laurales</taxon>
        <taxon>Lauraceae</taxon>
        <taxon>Cinnamomum</taxon>
    </lineage>
</organism>
<dbReference type="PROSITE" id="PS00639">
    <property type="entry name" value="THIOL_PROTEASE_HIS"/>
    <property type="match status" value="1"/>
</dbReference>
<proteinExistence type="inferred from homology"/>
<dbReference type="EMBL" id="QPKB01000010">
    <property type="protein sequence ID" value="RWR94162.1"/>
    <property type="molecule type" value="Genomic_DNA"/>
</dbReference>
<dbReference type="AlphaFoldDB" id="A0A443PTT4"/>
<gene>
    <name evidence="8" type="ORF">CKAN_02344200</name>
</gene>
<comment type="similarity">
    <text evidence="1">Belongs to the peptidase C1 family.</text>
</comment>
<evidence type="ECO:0000259" key="7">
    <source>
        <dbReference type="SMART" id="SM00645"/>
    </source>
</evidence>
<comment type="caution">
    <text evidence="8">The sequence shown here is derived from an EMBL/GenBank/DDBJ whole genome shotgun (WGS) entry which is preliminary data.</text>
</comment>
<evidence type="ECO:0000256" key="3">
    <source>
        <dbReference type="ARBA" id="ARBA00022729"/>
    </source>
</evidence>
<dbReference type="Gene3D" id="3.90.70.10">
    <property type="entry name" value="Cysteine proteinases"/>
    <property type="match status" value="2"/>
</dbReference>
<dbReference type="Proteomes" id="UP000283530">
    <property type="component" value="Unassembled WGS sequence"/>
</dbReference>
<dbReference type="GO" id="GO:0004197">
    <property type="term" value="F:cysteine-type endopeptidase activity"/>
    <property type="evidence" value="ECO:0007669"/>
    <property type="project" value="InterPro"/>
</dbReference>
<sequence>MEQCCRHGLPAASIPYHVEFSRITFDIPYSHSCNVVSGEPIPLIRTTSEILQESIVQEINANPKAGWKASMNPRFSNYTIGEFSHLLGVKPTPQGYLDATPVKTHPKGLKLPKQFDARTAWSQCSTIRRILVESLSDRFCIHFGMNISLSANDLLSCCGFMCGDGCDGGFPIRAWRYFIHHGVVTEEDFAHYKSGVYKHITGYVLGGHAVKLIGWGTTDDGDDYWLLANQWNRSWGDVC</sequence>
<dbReference type="InterPro" id="IPR000668">
    <property type="entry name" value="Peptidase_C1A_C"/>
</dbReference>
<evidence type="ECO:0000256" key="4">
    <source>
        <dbReference type="ARBA" id="ARBA00022801"/>
    </source>
</evidence>
<dbReference type="STRING" id="337451.A0A443PTT4"/>
<dbReference type="Pfam" id="PF08127">
    <property type="entry name" value="Propeptide_C1"/>
    <property type="match status" value="1"/>
</dbReference>
<name>A0A443PTT4_9MAGN</name>
<dbReference type="SUPFAM" id="SSF54001">
    <property type="entry name" value="Cysteine proteinases"/>
    <property type="match status" value="1"/>
</dbReference>
<keyword evidence="4" id="KW-0378">Hydrolase</keyword>
<keyword evidence="6" id="KW-1015">Disulfide bond</keyword>
<dbReference type="InterPro" id="IPR012599">
    <property type="entry name" value="Propeptide_C1A"/>
</dbReference>
<evidence type="ECO:0000313" key="9">
    <source>
        <dbReference type="Proteomes" id="UP000283530"/>
    </source>
</evidence>
<keyword evidence="5" id="KW-0788">Thiol protease</keyword>
<accession>A0A443PTT4</accession>
<evidence type="ECO:0000256" key="5">
    <source>
        <dbReference type="ARBA" id="ARBA00022807"/>
    </source>
</evidence>
<dbReference type="SMART" id="SM00645">
    <property type="entry name" value="Pept_C1"/>
    <property type="match status" value="1"/>
</dbReference>
<feature type="domain" description="Peptidase C1A papain C-terminal" evidence="7">
    <location>
        <begin position="111"/>
        <end position="239"/>
    </location>
</feature>
<keyword evidence="2" id="KW-0645">Protease</keyword>
<evidence type="ECO:0000313" key="8">
    <source>
        <dbReference type="EMBL" id="RWR94162.1"/>
    </source>
</evidence>
<keyword evidence="9" id="KW-1185">Reference proteome</keyword>
<dbReference type="OrthoDB" id="190265at2759"/>
<dbReference type="InterPro" id="IPR025660">
    <property type="entry name" value="Pept_his_AS"/>
</dbReference>